<keyword evidence="10" id="KW-1185">Reference proteome</keyword>
<dbReference type="InterPro" id="IPR000795">
    <property type="entry name" value="T_Tr_GTP-bd_dom"/>
</dbReference>
<evidence type="ECO:0000259" key="7">
    <source>
        <dbReference type="Pfam" id="PF00009"/>
    </source>
</evidence>
<evidence type="ECO:0000313" key="10">
    <source>
        <dbReference type="Proteomes" id="UP001166674"/>
    </source>
</evidence>
<feature type="domain" description="Tr-type G" evidence="7">
    <location>
        <begin position="5"/>
        <end position="118"/>
    </location>
</feature>
<reference evidence="9" key="1">
    <citation type="submission" date="2020-03" db="EMBL/GenBank/DDBJ databases">
        <title>Studies in the Genomics of Life Span.</title>
        <authorList>
            <person name="Glass D."/>
        </authorList>
    </citation>
    <scope>NUCLEOTIDE SEQUENCE</scope>
    <source>
        <strain evidence="9">SUZIE</strain>
        <tissue evidence="9">Muscle</tissue>
    </source>
</reference>
<dbReference type="AlphaFoldDB" id="A0AA41MQH2"/>
<name>A0AA41MQH2_SCICA</name>
<dbReference type="SUPFAM" id="SSF52540">
    <property type="entry name" value="P-loop containing nucleoside triphosphate hydrolases"/>
    <property type="match status" value="1"/>
</dbReference>
<evidence type="ECO:0000256" key="4">
    <source>
        <dbReference type="ARBA" id="ARBA00022917"/>
    </source>
</evidence>
<dbReference type="Pfam" id="PF22594">
    <property type="entry name" value="GTP-eEF1A_C"/>
    <property type="match status" value="1"/>
</dbReference>
<gene>
    <name evidence="9" type="ORF">SUZIE_135795</name>
</gene>
<sequence length="358" mass="39417">MGKEKTHINIIVIRDIDSDKSTTTVHLIYKCGVINKRTAANFEKETAEMRTVSFKYAWVLKVERECGITTDISQWKVETSKYYVITIDALGHRDFIKNMITDTSQAEGAVLIVDAGVGEFEAGYLQEQLGIVVTFSLFNVTTEVKVIETHHEALREALPDDNVGINVKNVSVKDVHLDNVAGDSKNDPQMEATGFIAQVINLNHPGQISAGYAPVLDCHTVHIACKFTELTEQIDHHSGKRLEDGPRLLKSGDTAIINMVSGKPMCIESFCVYPLGHFPVGDMIQTGVMAVIKAVNKKAAGAGKVTKSAQKAQNLNEYYPKHLPPKSYSVVEEGSQNCLSQLIITFNSERLVNDNNAP</sequence>
<comment type="similarity">
    <text evidence="1">Belongs to the TRAFAC class translation factor GTPase superfamily. Classic translation factor GTPase family. EF-Tu/EF-1A subfamily.</text>
</comment>
<dbReference type="PRINTS" id="PR00315">
    <property type="entry name" value="ELONGATNFCT"/>
</dbReference>
<comment type="catalytic activity">
    <reaction evidence="6">
        <text>GTP + H2O = GDP + phosphate + H(+)</text>
        <dbReference type="Rhea" id="RHEA:19669"/>
        <dbReference type="ChEBI" id="CHEBI:15377"/>
        <dbReference type="ChEBI" id="CHEBI:15378"/>
        <dbReference type="ChEBI" id="CHEBI:37565"/>
        <dbReference type="ChEBI" id="CHEBI:43474"/>
        <dbReference type="ChEBI" id="CHEBI:58189"/>
    </reaction>
    <physiologicalReaction direction="left-to-right" evidence="6">
        <dbReference type="Rhea" id="RHEA:19670"/>
    </physiologicalReaction>
</comment>
<evidence type="ECO:0000259" key="8">
    <source>
        <dbReference type="Pfam" id="PF22594"/>
    </source>
</evidence>
<dbReference type="Pfam" id="PF00009">
    <property type="entry name" value="GTP_EFTU"/>
    <property type="match status" value="1"/>
</dbReference>
<evidence type="ECO:0000256" key="2">
    <source>
        <dbReference type="ARBA" id="ARBA00022741"/>
    </source>
</evidence>
<keyword evidence="4" id="KW-0648">Protein biosynthesis</keyword>
<keyword evidence="5" id="KW-0342">GTP-binding</keyword>
<proteinExistence type="inferred from homology"/>
<dbReference type="Gene3D" id="2.40.30.10">
    <property type="entry name" value="Translation factors"/>
    <property type="match status" value="1"/>
</dbReference>
<evidence type="ECO:0000313" key="9">
    <source>
        <dbReference type="EMBL" id="MBZ3876009.1"/>
    </source>
</evidence>
<protein>
    <submittedName>
        <fullName evidence="9">Elongation factor 1-alpha 1</fullName>
    </submittedName>
</protein>
<dbReference type="GO" id="GO:0003746">
    <property type="term" value="F:translation elongation factor activity"/>
    <property type="evidence" value="ECO:0007669"/>
    <property type="project" value="UniProtKB-KW"/>
</dbReference>
<dbReference type="InterPro" id="IPR050100">
    <property type="entry name" value="TRAFAC_GTPase_members"/>
</dbReference>
<organism evidence="9 10">
    <name type="scientific">Sciurus carolinensis</name>
    <name type="common">Eastern gray squirrel</name>
    <dbReference type="NCBI Taxonomy" id="30640"/>
    <lineage>
        <taxon>Eukaryota</taxon>
        <taxon>Metazoa</taxon>
        <taxon>Chordata</taxon>
        <taxon>Craniata</taxon>
        <taxon>Vertebrata</taxon>
        <taxon>Euteleostomi</taxon>
        <taxon>Mammalia</taxon>
        <taxon>Eutheria</taxon>
        <taxon>Euarchontoglires</taxon>
        <taxon>Glires</taxon>
        <taxon>Rodentia</taxon>
        <taxon>Sciuromorpha</taxon>
        <taxon>Sciuridae</taxon>
        <taxon>Sciurinae</taxon>
        <taxon>Sciurini</taxon>
        <taxon>Sciurus</taxon>
    </lineage>
</organism>
<comment type="caution">
    <text evidence="9">The sequence shown here is derived from an EMBL/GenBank/DDBJ whole genome shotgun (WGS) entry which is preliminary data.</text>
</comment>
<accession>A0AA41MQH2</accession>
<dbReference type="PANTHER" id="PTHR23115">
    <property type="entry name" value="TRANSLATION FACTOR"/>
    <property type="match status" value="1"/>
</dbReference>
<dbReference type="CDD" id="cd03705">
    <property type="entry name" value="EF1_alpha_III"/>
    <property type="match status" value="1"/>
</dbReference>
<dbReference type="InterPro" id="IPR054696">
    <property type="entry name" value="GTP-eEF1A_C"/>
</dbReference>
<dbReference type="Gene3D" id="3.40.50.300">
    <property type="entry name" value="P-loop containing nucleotide triphosphate hydrolases"/>
    <property type="match status" value="1"/>
</dbReference>
<evidence type="ECO:0000256" key="3">
    <source>
        <dbReference type="ARBA" id="ARBA00022768"/>
    </source>
</evidence>
<dbReference type="EMBL" id="JAATJV010264000">
    <property type="protein sequence ID" value="MBZ3876009.1"/>
    <property type="molecule type" value="Genomic_DNA"/>
</dbReference>
<dbReference type="FunFam" id="2.40.30.10:FF:000005">
    <property type="entry name" value="Elongation factor 1-alpha"/>
    <property type="match status" value="1"/>
</dbReference>
<keyword evidence="2" id="KW-0547">Nucleotide-binding</keyword>
<dbReference type="SUPFAM" id="SSF50465">
    <property type="entry name" value="EF-Tu/eEF-1alpha/eIF2-gamma C-terminal domain"/>
    <property type="match status" value="1"/>
</dbReference>
<dbReference type="SUPFAM" id="SSF50447">
    <property type="entry name" value="Translation proteins"/>
    <property type="match status" value="1"/>
</dbReference>
<dbReference type="Proteomes" id="UP001166674">
    <property type="component" value="Unassembled WGS sequence"/>
</dbReference>
<dbReference type="GO" id="GO:0005525">
    <property type="term" value="F:GTP binding"/>
    <property type="evidence" value="ECO:0007669"/>
    <property type="project" value="UniProtKB-KW"/>
</dbReference>
<evidence type="ECO:0000256" key="1">
    <source>
        <dbReference type="ARBA" id="ARBA00007249"/>
    </source>
</evidence>
<evidence type="ECO:0000256" key="6">
    <source>
        <dbReference type="ARBA" id="ARBA00049117"/>
    </source>
</evidence>
<feature type="domain" description="GTP-eEF1A C-terminal" evidence="8">
    <location>
        <begin position="195"/>
        <end position="287"/>
    </location>
</feature>
<keyword evidence="3 9" id="KW-0251">Elongation factor</keyword>
<dbReference type="InterPro" id="IPR027417">
    <property type="entry name" value="P-loop_NTPase"/>
</dbReference>
<evidence type="ECO:0000256" key="5">
    <source>
        <dbReference type="ARBA" id="ARBA00023134"/>
    </source>
</evidence>
<dbReference type="InterPro" id="IPR009000">
    <property type="entry name" value="Transl_B-barrel_sf"/>
</dbReference>
<dbReference type="GO" id="GO:0003924">
    <property type="term" value="F:GTPase activity"/>
    <property type="evidence" value="ECO:0007669"/>
    <property type="project" value="InterPro"/>
</dbReference>
<dbReference type="InterPro" id="IPR009001">
    <property type="entry name" value="Transl_elong_EF1A/Init_IF2_C"/>
</dbReference>